<dbReference type="EMBL" id="PEUE01000009">
    <property type="protein sequence ID" value="PIV38747.1"/>
    <property type="molecule type" value="Genomic_DNA"/>
</dbReference>
<dbReference type="AlphaFoldDB" id="A0A2M7D6T6"/>
<feature type="non-terminal residue" evidence="2">
    <location>
        <position position="129"/>
    </location>
</feature>
<sequence>MSKKLQKVVSATASVTTILWLSGIAALAPMAAFAATINEGDIIKTATNPDVYVAKYVGAKKFKRLILNPTVFNSYGHLKWSNLKTVTQAEMDAFTTSDLVRALGDAPVYKLIPNGDVGSKQWVNMTAEA</sequence>
<feature type="signal peptide" evidence="1">
    <location>
        <begin position="1"/>
        <end position="34"/>
    </location>
</feature>
<comment type="caution">
    <text evidence="2">The sequence shown here is derived from an EMBL/GenBank/DDBJ whole genome shotgun (WGS) entry which is preliminary data.</text>
</comment>
<protein>
    <submittedName>
        <fullName evidence="2">Uncharacterized protein</fullName>
    </submittedName>
</protein>
<evidence type="ECO:0000256" key="1">
    <source>
        <dbReference type="SAM" id="SignalP"/>
    </source>
</evidence>
<dbReference type="Proteomes" id="UP000229247">
    <property type="component" value="Unassembled WGS sequence"/>
</dbReference>
<organism evidence="2 3">
    <name type="scientific">Candidatus Portnoybacteria bacterium CG02_land_8_20_14_3_00_45_8</name>
    <dbReference type="NCBI Taxonomy" id="1974807"/>
    <lineage>
        <taxon>Bacteria</taxon>
        <taxon>Candidatus Portnoyibacteriota</taxon>
    </lineage>
</organism>
<name>A0A2M7D6T6_9BACT</name>
<gene>
    <name evidence="2" type="ORF">COS30_00375</name>
</gene>
<reference evidence="3" key="1">
    <citation type="submission" date="2017-09" db="EMBL/GenBank/DDBJ databases">
        <title>Depth-based differentiation of microbial function through sediment-hosted aquifers and enrichment of novel symbionts in the deep terrestrial subsurface.</title>
        <authorList>
            <person name="Probst A.J."/>
            <person name="Ladd B."/>
            <person name="Jarett J.K."/>
            <person name="Geller-Mcgrath D.E."/>
            <person name="Sieber C.M.K."/>
            <person name="Emerson J.B."/>
            <person name="Anantharaman K."/>
            <person name="Thomas B.C."/>
            <person name="Malmstrom R."/>
            <person name="Stieglmeier M."/>
            <person name="Klingl A."/>
            <person name="Woyke T."/>
            <person name="Ryan C.M."/>
            <person name="Banfield J.F."/>
        </authorList>
    </citation>
    <scope>NUCLEOTIDE SEQUENCE [LARGE SCALE GENOMIC DNA]</scope>
</reference>
<feature type="chain" id="PRO_5014740466" evidence="1">
    <location>
        <begin position="35"/>
        <end position="129"/>
    </location>
</feature>
<accession>A0A2M7D6T6</accession>
<evidence type="ECO:0000313" key="2">
    <source>
        <dbReference type="EMBL" id="PIV38747.1"/>
    </source>
</evidence>
<evidence type="ECO:0000313" key="3">
    <source>
        <dbReference type="Proteomes" id="UP000229247"/>
    </source>
</evidence>
<keyword evidence="1" id="KW-0732">Signal</keyword>
<proteinExistence type="predicted"/>